<organism evidence="2 3">
    <name type="scientific">Diploscapter pachys</name>
    <dbReference type="NCBI Taxonomy" id="2018661"/>
    <lineage>
        <taxon>Eukaryota</taxon>
        <taxon>Metazoa</taxon>
        <taxon>Ecdysozoa</taxon>
        <taxon>Nematoda</taxon>
        <taxon>Chromadorea</taxon>
        <taxon>Rhabditida</taxon>
        <taxon>Rhabditina</taxon>
        <taxon>Rhabditomorpha</taxon>
        <taxon>Rhabditoidea</taxon>
        <taxon>Rhabditidae</taxon>
        <taxon>Diploscapter</taxon>
    </lineage>
</organism>
<dbReference type="EMBL" id="LIAE01006743">
    <property type="protein sequence ID" value="PAV85732.1"/>
    <property type="molecule type" value="Genomic_DNA"/>
</dbReference>
<feature type="region of interest" description="Disordered" evidence="1">
    <location>
        <begin position="199"/>
        <end position="218"/>
    </location>
</feature>
<keyword evidence="3" id="KW-1185">Reference proteome</keyword>
<feature type="region of interest" description="Disordered" evidence="1">
    <location>
        <begin position="1"/>
        <end position="80"/>
    </location>
</feature>
<evidence type="ECO:0000256" key="1">
    <source>
        <dbReference type="SAM" id="MobiDB-lite"/>
    </source>
</evidence>
<feature type="compositionally biased region" description="Polar residues" evidence="1">
    <location>
        <begin position="54"/>
        <end position="64"/>
    </location>
</feature>
<feature type="compositionally biased region" description="Polar residues" evidence="1">
    <location>
        <begin position="1"/>
        <end position="12"/>
    </location>
</feature>
<dbReference type="Proteomes" id="UP000218231">
    <property type="component" value="Unassembled WGS sequence"/>
</dbReference>
<feature type="compositionally biased region" description="Low complexity" evidence="1">
    <location>
        <begin position="199"/>
        <end position="209"/>
    </location>
</feature>
<evidence type="ECO:0000313" key="3">
    <source>
        <dbReference type="Proteomes" id="UP000218231"/>
    </source>
</evidence>
<feature type="compositionally biased region" description="Polar residues" evidence="1">
    <location>
        <begin position="71"/>
        <end position="80"/>
    </location>
</feature>
<evidence type="ECO:0000313" key="2">
    <source>
        <dbReference type="EMBL" id="PAV85732.1"/>
    </source>
</evidence>
<accession>A0A2A2LHP9</accession>
<name>A0A2A2LHP9_9BILA</name>
<protein>
    <submittedName>
        <fullName evidence="2">Uncharacterized protein</fullName>
    </submittedName>
</protein>
<comment type="caution">
    <text evidence="2">The sequence shown here is derived from an EMBL/GenBank/DDBJ whole genome shotgun (WGS) entry which is preliminary data.</text>
</comment>
<reference evidence="2 3" key="1">
    <citation type="journal article" date="2017" name="Curr. Biol.">
        <title>Genome architecture and evolution of a unichromosomal asexual nematode.</title>
        <authorList>
            <person name="Fradin H."/>
            <person name="Zegar C."/>
            <person name="Gutwein M."/>
            <person name="Lucas J."/>
            <person name="Kovtun M."/>
            <person name="Corcoran D."/>
            <person name="Baugh L.R."/>
            <person name="Kiontke K."/>
            <person name="Gunsalus K."/>
            <person name="Fitch D.H."/>
            <person name="Piano F."/>
        </authorList>
    </citation>
    <scope>NUCLEOTIDE SEQUENCE [LARGE SCALE GENOMIC DNA]</scope>
    <source>
        <strain evidence="2">PF1309</strain>
    </source>
</reference>
<feature type="region of interest" description="Disordered" evidence="1">
    <location>
        <begin position="102"/>
        <end position="152"/>
    </location>
</feature>
<feature type="compositionally biased region" description="Polar residues" evidence="1">
    <location>
        <begin position="122"/>
        <end position="138"/>
    </location>
</feature>
<proteinExistence type="predicted"/>
<dbReference type="AlphaFoldDB" id="A0A2A2LHP9"/>
<sequence length="218" mass="23896">MASANESGSGRSASDEAMRTAIWSPNEDVHGQMQAGEQKPDRPSYYGHGEFDPFNSNGLSSQQMRGEAYESTWSAMSSTSPPVNYRSYMDFTPPMPKIVRLTLSDDGLADSSNDSDDDNERTASSISSVEPEQTTESITDGEGANSGESWQNSDLTAVSFHSEVTYYEPNRRIEIVSWKEKDLVVSDAESVTTAVDSSVDYSHYSDPPSVTEIEVETQ</sequence>
<gene>
    <name evidence="2" type="ORF">WR25_14781</name>
</gene>